<dbReference type="InterPro" id="IPR029033">
    <property type="entry name" value="His_PPase_superfam"/>
</dbReference>
<dbReference type="CDD" id="cd07067">
    <property type="entry name" value="HP_PGM_like"/>
    <property type="match status" value="1"/>
</dbReference>
<dbReference type="Pfam" id="PF00300">
    <property type="entry name" value="His_Phos_1"/>
    <property type="match status" value="1"/>
</dbReference>
<gene>
    <name evidence="1" type="ORF">G443_004481</name>
</gene>
<protein>
    <submittedName>
        <fullName evidence="1">Glucosyl-3-phosphoglycerate phosphatase (Pgm family)</fullName>
    </submittedName>
</protein>
<organism evidence="1 2">
    <name type="scientific">Actinoalloteichus caeruleus DSM 43889</name>
    <dbReference type="NCBI Taxonomy" id="1120930"/>
    <lineage>
        <taxon>Bacteria</taxon>
        <taxon>Bacillati</taxon>
        <taxon>Actinomycetota</taxon>
        <taxon>Actinomycetes</taxon>
        <taxon>Pseudonocardiales</taxon>
        <taxon>Pseudonocardiaceae</taxon>
        <taxon>Actinoalloteichus</taxon>
        <taxon>Actinoalloteichus cyanogriseus</taxon>
    </lineage>
</organism>
<dbReference type="Gene3D" id="3.40.50.1240">
    <property type="entry name" value="Phosphoglycerate mutase-like"/>
    <property type="match status" value="1"/>
</dbReference>
<dbReference type="EMBL" id="AUBJ02000001">
    <property type="protein sequence ID" value="MCP2334211.1"/>
    <property type="molecule type" value="Genomic_DNA"/>
</dbReference>
<comment type="caution">
    <text evidence="1">The sequence shown here is derived from an EMBL/GenBank/DDBJ whole genome shotgun (WGS) entry which is preliminary data.</text>
</comment>
<accession>A0ABT1JRB0</accession>
<dbReference type="InterPro" id="IPR001345">
    <property type="entry name" value="PG/BPGM_mutase_AS"/>
</dbReference>
<reference evidence="1 2" key="1">
    <citation type="submission" date="2022-06" db="EMBL/GenBank/DDBJ databases">
        <title>Genomic Encyclopedia of Type Strains, Phase I: the one thousand microbial genomes (KMG-I) project.</title>
        <authorList>
            <person name="Kyrpides N."/>
        </authorList>
    </citation>
    <scope>NUCLEOTIDE SEQUENCE [LARGE SCALE GENOMIC DNA]</scope>
    <source>
        <strain evidence="1 2">DSM 43889</strain>
    </source>
</reference>
<proteinExistence type="predicted"/>
<dbReference type="RefSeq" id="WP_026418480.1">
    <property type="nucleotide sequence ID" value="NZ_AUBJ02000001.1"/>
</dbReference>
<dbReference type="PANTHER" id="PTHR48100">
    <property type="entry name" value="BROAD-SPECIFICITY PHOSPHATASE YOR283W-RELATED"/>
    <property type="match status" value="1"/>
</dbReference>
<dbReference type="PANTHER" id="PTHR48100:SF62">
    <property type="entry name" value="GLUCOSYL-3-PHOSPHOGLYCERATE PHOSPHATASE"/>
    <property type="match status" value="1"/>
</dbReference>
<dbReference type="InterPro" id="IPR013078">
    <property type="entry name" value="His_Pase_superF_clade-1"/>
</dbReference>
<name>A0ABT1JRB0_ACTCY</name>
<dbReference type="InterPro" id="IPR050275">
    <property type="entry name" value="PGM_Phosphatase"/>
</dbReference>
<dbReference type="SUPFAM" id="SSF53254">
    <property type="entry name" value="Phosphoglycerate mutase-like"/>
    <property type="match status" value="1"/>
</dbReference>
<sequence>MSAGLGRLVLWRHGQTSYNVAHRFQGQLDIELTPTGREQARRAAPVLAEFAPAVFVSSDLRRASATASAFSAVTGVESRLDKRLRETHCGQWQGLTHDEVEAGWPGALREWRAVSTVAPPGGESRVEVAVRASQVVDEVDRELGGGGPEPATALFCAHGGLIVGLTARLLGLPLEQWGSLAAVSNCNWVVLERSTTTGWRLRAYNAGPT</sequence>
<dbReference type="Proteomes" id="UP000791080">
    <property type="component" value="Unassembled WGS sequence"/>
</dbReference>
<evidence type="ECO:0000313" key="2">
    <source>
        <dbReference type="Proteomes" id="UP000791080"/>
    </source>
</evidence>
<evidence type="ECO:0000313" key="1">
    <source>
        <dbReference type="EMBL" id="MCP2334211.1"/>
    </source>
</evidence>
<dbReference type="PROSITE" id="PS00175">
    <property type="entry name" value="PG_MUTASE"/>
    <property type="match status" value="1"/>
</dbReference>
<dbReference type="SMART" id="SM00855">
    <property type="entry name" value="PGAM"/>
    <property type="match status" value="1"/>
</dbReference>
<keyword evidence="2" id="KW-1185">Reference proteome</keyword>